<proteinExistence type="predicted"/>
<sequence>MKHAWKSLKALLASDLEDESDEPTPKGAAKKSPDKKEESDGEEESDEEEKDDKDKKSGSTQKKEAGKDDDKQADAVGSVRLALDDYNGLLAMATSAKEAKAENKVLKGKADKWDAYQAALAGGKPGADSAGAEAAVEVEEGKDPYAGLRQKYPKLMEDC</sequence>
<feature type="region of interest" description="Disordered" evidence="1">
    <location>
        <begin position="1"/>
        <end position="75"/>
    </location>
</feature>
<protein>
    <submittedName>
        <fullName evidence="2">Uncharacterized protein</fullName>
    </submittedName>
</protein>
<name>A0A315ZRJ6_9BACT</name>
<evidence type="ECO:0000313" key="3">
    <source>
        <dbReference type="Proteomes" id="UP000245880"/>
    </source>
</evidence>
<feature type="compositionally biased region" description="Basic and acidic residues" evidence="1">
    <location>
        <begin position="52"/>
        <end position="73"/>
    </location>
</feature>
<comment type="caution">
    <text evidence="2">The sequence shown here is derived from an EMBL/GenBank/DDBJ whole genome shotgun (WGS) entry which is preliminary data.</text>
</comment>
<dbReference type="AlphaFoldDB" id="A0A315ZRJ6"/>
<evidence type="ECO:0000256" key="1">
    <source>
        <dbReference type="SAM" id="MobiDB-lite"/>
    </source>
</evidence>
<dbReference type="EMBL" id="QGDT01000062">
    <property type="protein sequence ID" value="PWJ47630.1"/>
    <property type="molecule type" value="Genomic_DNA"/>
</dbReference>
<evidence type="ECO:0000313" key="2">
    <source>
        <dbReference type="EMBL" id="PWJ47630.1"/>
    </source>
</evidence>
<gene>
    <name evidence="2" type="ORF">CLV98_1622</name>
</gene>
<organism evidence="2 3">
    <name type="scientific">Dyadobacter jejuensis</name>
    <dbReference type="NCBI Taxonomy" id="1082580"/>
    <lineage>
        <taxon>Bacteria</taxon>
        <taxon>Pseudomonadati</taxon>
        <taxon>Bacteroidota</taxon>
        <taxon>Cytophagia</taxon>
        <taxon>Cytophagales</taxon>
        <taxon>Spirosomataceae</taxon>
        <taxon>Dyadobacter</taxon>
    </lineage>
</organism>
<reference evidence="2 3" key="1">
    <citation type="submission" date="2018-03" db="EMBL/GenBank/DDBJ databases">
        <title>Genomic Encyclopedia of Archaeal and Bacterial Type Strains, Phase II (KMG-II): from individual species to whole genera.</title>
        <authorList>
            <person name="Goeker M."/>
        </authorList>
    </citation>
    <scope>NUCLEOTIDE SEQUENCE [LARGE SCALE GENOMIC DNA]</scope>
    <source>
        <strain evidence="2 3">DSM 100346</strain>
    </source>
</reference>
<dbReference type="Proteomes" id="UP000245880">
    <property type="component" value="Unassembled WGS sequence"/>
</dbReference>
<keyword evidence="3" id="KW-1185">Reference proteome</keyword>
<feature type="compositionally biased region" description="Acidic residues" evidence="1">
    <location>
        <begin position="39"/>
        <end position="51"/>
    </location>
</feature>
<accession>A0A315ZRJ6</accession>
<dbReference type="RefSeq" id="WP_109678525.1">
    <property type="nucleotide sequence ID" value="NZ_QGDT01000062.1"/>
</dbReference>